<dbReference type="GO" id="GO:0005737">
    <property type="term" value="C:cytoplasm"/>
    <property type="evidence" value="ECO:0007669"/>
    <property type="project" value="TreeGrafter"/>
</dbReference>
<evidence type="ECO:0000256" key="4">
    <source>
        <dbReference type="PROSITE-ProRule" id="PRU00146"/>
    </source>
</evidence>
<keyword evidence="3" id="KW-0862">Zinc</keyword>
<evidence type="ECO:0000259" key="6">
    <source>
        <dbReference type="PROSITE" id="PS50016"/>
    </source>
</evidence>
<evidence type="ECO:0000313" key="8">
    <source>
        <dbReference type="Proteomes" id="UP000266861"/>
    </source>
</evidence>
<keyword evidence="2 4" id="KW-0863">Zinc-finger</keyword>
<dbReference type="SUPFAM" id="SSF57903">
    <property type="entry name" value="FYVE/PHD zinc finger"/>
    <property type="match status" value="1"/>
</dbReference>
<dbReference type="EMBL" id="PQFF01000291">
    <property type="protein sequence ID" value="RHZ65024.1"/>
    <property type="molecule type" value="Genomic_DNA"/>
</dbReference>
<protein>
    <recommendedName>
        <fullName evidence="6">PHD-type domain-containing protein</fullName>
    </recommendedName>
</protein>
<dbReference type="OrthoDB" id="436852at2759"/>
<keyword evidence="1" id="KW-0479">Metal-binding</keyword>
<sequence length="546" mass="60107">MPVPPLYNLMWSPHERSNLFLVGFSGSSNGELRLYEYNEYNPKGTNEGFSIRSVGAISESHQVKCFAWSTDPNFKSLIAVGQQNGNASIVDLYGEGMAAIDETLTTKNNYISNNYNKSKNKNSTKSSSTIPPTPLNIVSLNQSSAYATLPSRHNYNRSCNVMTFSPDDSRYLAIGYERLRYECSLLIWDVEQAKNINKFDSEDDDNNKSSKLTTEPPSRAGSISGWSDRSVHNNNNEYGSMTMGYGNRGSGGININVNVTDENLIIPLESRSHSQALSPRPLPLSISNRNRTDELKPLNSYGLNENVVSCSWIPLSPRLVAGMGTRYLKFYDTRKESHTHLINTKATYGVTVDPYNEHRIVSYEEGSIYLWDDRKIGGSGGGVNDTKTKSKKSTSSSVNKSVSKSRKSAQSGGTPTVLKLRLGGTSTTTATTTTTNNNNNNSNNNTSSVSKKSATRFNTNINTTNNPTITNSNTNITVTDNVEGGEVEIINCICPYPLCEIDDGNFMLSCDKCQVWFHGTCVGFGPTPVEVNTWYCDRCIEKGVTS</sequence>
<dbReference type="Pfam" id="PF00628">
    <property type="entry name" value="PHD"/>
    <property type="match status" value="1"/>
</dbReference>
<keyword evidence="8" id="KW-1185">Reference proteome</keyword>
<dbReference type="STRING" id="1348612.A0A397HV00"/>
<dbReference type="Gene3D" id="3.30.40.10">
    <property type="entry name" value="Zinc/RING finger domain, C3HC4 (zinc finger)"/>
    <property type="match status" value="1"/>
</dbReference>
<dbReference type="SMART" id="SM00249">
    <property type="entry name" value="PHD"/>
    <property type="match status" value="1"/>
</dbReference>
<dbReference type="PANTHER" id="PTHR16453">
    <property type="entry name" value="WD40 DOMAIN-CONTAINING PROTEIN MIO FAMILY MEMBER"/>
    <property type="match status" value="1"/>
</dbReference>
<dbReference type="InterPro" id="IPR037593">
    <property type="entry name" value="MIOS/Sea4"/>
</dbReference>
<organism evidence="7 8">
    <name type="scientific">Diversispora epigaea</name>
    <dbReference type="NCBI Taxonomy" id="1348612"/>
    <lineage>
        <taxon>Eukaryota</taxon>
        <taxon>Fungi</taxon>
        <taxon>Fungi incertae sedis</taxon>
        <taxon>Mucoromycota</taxon>
        <taxon>Glomeromycotina</taxon>
        <taxon>Glomeromycetes</taxon>
        <taxon>Diversisporales</taxon>
        <taxon>Diversisporaceae</taxon>
        <taxon>Diversispora</taxon>
    </lineage>
</organism>
<dbReference type="Gene3D" id="2.130.10.10">
    <property type="entry name" value="YVTN repeat-like/Quinoprotein amine dehydrogenase"/>
    <property type="match status" value="1"/>
</dbReference>
<evidence type="ECO:0000256" key="2">
    <source>
        <dbReference type="ARBA" id="ARBA00022771"/>
    </source>
</evidence>
<dbReference type="InterPro" id="IPR019787">
    <property type="entry name" value="Znf_PHD-finger"/>
</dbReference>
<dbReference type="SUPFAM" id="SSF50978">
    <property type="entry name" value="WD40 repeat-like"/>
    <property type="match status" value="1"/>
</dbReference>
<feature type="domain" description="PHD-type" evidence="6">
    <location>
        <begin position="491"/>
        <end position="542"/>
    </location>
</feature>
<gene>
    <name evidence="7" type="ORF">Glove_319g167</name>
</gene>
<comment type="caution">
    <text evidence="7">The sequence shown here is derived from an EMBL/GenBank/DDBJ whole genome shotgun (WGS) entry which is preliminary data.</text>
</comment>
<evidence type="ECO:0000256" key="5">
    <source>
        <dbReference type="SAM" id="MobiDB-lite"/>
    </source>
</evidence>
<feature type="compositionally biased region" description="Low complexity" evidence="5">
    <location>
        <begin position="393"/>
        <end position="402"/>
    </location>
</feature>
<reference evidence="7 8" key="1">
    <citation type="submission" date="2018-08" db="EMBL/GenBank/DDBJ databases">
        <title>Genome and evolution of the arbuscular mycorrhizal fungus Diversispora epigaea (formerly Glomus versiforme) and its bacterial endosymbionts.</title>
        <authorList>
            <person name="Sun X."/>
            <person name="Fei Z."/>
            <person name="Harrison M."/>
        </authorList>
    </citation>
    <scope>NUCLEOTIDE SEQUENCE [LARGE SCALE GENOMIC DNA]</scope>
    <source>
        <strain evidence="7 8">IT104</strain>
    </source>
</reference>
<evidence type="ECO:0000256" key="1">
    <source>
        <dbReference type="ARBA" id="ARBA00022723"/>
    </source>
</evidence>
<evidence type="ECO:0000256" key="3">
    <source>
        <dbReference type="ARBA" id="ARBA00022833"/>
    </source>
</evidence>
<dbReference type="Pfam" id="PF21720">
    <property type="entry name" value="MIOS_WD40"/>
    <property type="match status" value="1"/>
</dbReference>
<feature type="region of interest" description="Disordered" evidence="5">
    <location>
        <begin position="199"/>
        <end position="231"/>
    </location>
</feature>
<dbReference type="GO" id="GO:0008270">
    <property type="term" value="F:zinc ion binding"/>
    <property type="evidence" value="ECO:0007669"/>
    <property type="project" value="UniProtKB-KW"/>
</dbReference>
<feature type="region of interest" description="Disordered" evidence="5">
    <location>
        <begin position="379"/>
        <end position="453"/>
    </location>
</feature>
<dbReference type="Proteomes" id="UP000266861">
    <property type="component" value="Unassembled WGS sequence"/>
</dbReference>
<proteinExistence type="predicted"/>
<dbReference type="InterPro" id="IPR011011">
    <property type="entry name" value="Znf_FYVE_PHD"/>
</dbReference>
<dbReference type="InterPro" id="IPR013083">
    <property type="entry name" value="Znf_RING/FYVE/PHD"/>
</dbReference>
<dbReference type="InterPro" id="IPR001965">
    <property type="entry name" value="Znf_PHD"/>
</dbReference>
<evidence type="ECO:0000313" key="7">
    <source>
        <dbReference type="EMBL" id="RHZ65024.1"/>
    </source>
</evidence>
<dbReference type="AlphaFoldDB" id="A0A397HV00"/>
<name>A0A397HV00_9GLOM</name>
<feature type="compositionally biased region" description="Low complexity" evidence="5">
    <location>
        <begin position="425"/>
        <end position="453"/>
    </location>
</feature>
<dbReference type="PANTHER" id="PTHR16453:SF9">
    <property type="entry name" value="GATOR COMPLEX PROTEIN MIOS"/>
    <property type="match status" value="1"/>
</dbReference>
<accession>A0A397HV00</accession>
<dbReference type="InterPro" id="IPR015943">
    <property type="entry name" value="WD40/YVTN_repeat-like_dom_sf"/>
</dbReference>
<dbReference type="InterPro" id="IPR036322">
    <property type="entry name" value="WD40_repeat_dom_sf"/>
</dbReference>
<dbReference type="PROSITE" id="PS50016">
    <property type="entry name" value="ZF_PHD_2"/>
    <property type="match status" value="1"/>
</dbReference>